<evidence type="ECO:0000256" key="1">
    <source>
        <dbReference type="SAM" id="Coils"/>
    </source>
</evidence>
<keyword evidence="2" id="KW-0732">Signal</keyword>
<dbReference type="KEGG" id="cpri:FZC34_02090"/>
<keyword evidence="1" id="KW-0175">Coiled coil</keyword>
<accession>A0A5C0UFW7</accession>
<dbReference type="EMBL" id="CP043316">
    <property type="protein sequence ID" value="QEK38689.1"/>
    <property type="molecule type" value="Genomic_DNA"/>
</dbReference>
<dbReference type="Proteomes" id="UP000325004">
    <property type="component" value="Chromosome"/>
</dbReference>
<reference evidence="3 4" key="1">
    <citation type="submission" date="2019-08" db="EMBL/GenBank/DDBJ databases">
        <title>Highly reduced genomes of protist endosymbionts show evolutionary convergence.</title>
        <authorList>
            <person name="George E."/>
            <person name="Husnik F."/>
            <person name="Tashyreva D."/>
            <person name="Prokopchuk G."/>
            <person name="Horak A."/>
            <person name="Kwong W.K."/>
            <person name="Lukes J."/>
            <person name="Keeling P.J."/>
        </authorList>
    </citation>
    <scope>NUCLEOTIDE SEQUENCE [LARGE SCALE GENOMIC DNA]</scope>
    <source>
        <strain evidence="3">1604LC</strain>
    </source>
</reference>
<gene>
    <name evidence="3" type="ORF">FZC34_02090</name>
</gene>
<name>A0A5C0UFW7_9PROT</name>
<dbReference type="RefSeq" id="WP_148971810.1">
    <property type="nucleotide sequence ID" value="NZ_CP043316.1"/>
</dbReference>
<feature type="signal peptide" evidence="2">
    <location>
        <begin position="1"/>
        <end position="17"/>
    </location>
</feature>
<feature type="chain" id="PRO_5022955683" evidence="2">
    <location>
        <begin position="18"/>
        <end position="388"/>
    </location>
</feature>
<keyword evidence="4" id="KW-1185">Reference proteome</keyword>
<organism evidence="3 4">
    <name type="scientific">Candidatus Cytomitobacter primus</name>
    <dbReference type="NCBI Taxonomy" id="2066024"/>
    <lineage>
        <taxon>Bacteria</taxon>
        <taxon>Pseudomonadati</taxon>
        <taxon>Pseudomonadota</taxon>
        <taxon>Alphaproteobacteria</taxon>
        <taxon>Holosporales</taxon>
        <taxon>Holosporaceae</taxon>
        <taxon>Candidatus Cytomitobacter</taxon>
    </lineage>
</organism>
<proteinExistence type="predicted"/>
<feature type="coiled-coil region" evidence="1">
    <location>
        <begin position="96"/>
        <end position="169"/>
    </location>
</feature>
<dbReference type="AlphaFoldDB" id="A0A5C0UFW7"/>
<sequence>MKILLYMASLCSLSVYTTTPTTWFIGPHHMNPDPAYPPLPWIKLGNIVAPAEGESSELYEMGERVCVEHTEQSVKDFEKCMHEGILGDLFRLGLKRNELENEILCLKNNIVEEVENMDHTDPMRIRMEGYALGARRIIEIYEANINAIEEEMEQKKRDHSEEINKIMAEKIYPLLNRNTRSFSNDNSKKWIINGEIVDADEVPDAMRDFQNFNLNDFEFGINSKRYEIKPKLEECVEEKINNEFDSTHNADNPIHVSIDCLAEIGVPDDILNEIYKGINHDDHGAADASRILQLLNSKDYRGTEYLMNSDDNCIIPYSVLKQFQSYDVNCAILKEKIEDRSQRKGSVTVIDVPIGGNIGWGYGLFDLFKDTPVSYGSYGAYRAAANKK</sequence>
<evidence type="ECO:0000313" key="3">
    <source>
        <dbReference type="EMBL" id="QEK38689.1"/>
    </source>
</evidence>
<protein>
    <submittedName>
        <fullName evidence="3">Uncharacterized protein</fullName>
    </submittedName>
</protein>
<evidence type="ECO:0000256" key="2">
    <source>
        <dbReference type="SAM" id="SignalP"/>
    </source>
</evidence>
<evidence type="ECO:0000313" key="4">
    <source>
        <dbReference type="Proteomes" id="UP000325004"/>
    </source>
</evidence>